<evidence type="ECO:0000259" key="3">
    <source>
        <dbReference type="PROSITE" id="PS51677"/>
    </source>
</evidence>
<dbReference type="InterPro" id="IPR002509">
    <property type="entry name" value="NODB_dom"/>
</dbReference>
<dbReference type="SUPFAM" id="SSF88713">
    <property type="entry name" value="Glycoside hydrolase/deacetylase"/>
    <property type="match status" value="1"/>
</dbReference>
<reference evidence="4 5" key="1">
    <citation type="submission" date="2019-08" db="EMBL/GenBank/DDBJ databases">
        <title>In-depth cultivation of the pig gut microbiome towards novel bacterial diversity and tailored functional studies.</title>
        <authorList>
            <person name="Wylensek D."/>
            <person name="Hitch T.C.A."/>
            <person name="Clavel T."/>
        </authorList>
    </citation>
    <scope>NUCLEOTIDE SEQUENCE [LARGE SCALE GENOMIC DNA]</scope>
    <source>
        <strain evidence="4 5">BBE-744-WT-12</strain>
    </source>
</reference>
<dbReference type="AlphaFoldDB" id="A0A844FZ96"/>
<evidence type="ECO:0000313" key="4">
    <source>
        <dbReference type="EMBL" id="MST95955.1"/>
    </source>
</evidence>
<dbReference type="InterPro" id="IPR011330">
    <property type="entry name" value="Glyco_hydro/deAcase_b/a-brl"/>
</dbReference>
<dbReference type="CDD" id="cd10918">
    <property type="entry name" value="CE4_NodB_like_5s_6s"/>
    <property type="match status" value="1"/>
</dbReference>
<evidence type="ECO:0000256" key="1">
    <source>
        <dbReference type="ARBA" id="ARBA00004613"/>
    </source>
</evidence>
<name>A0A844FZ96_9BACT</name>
<dbReference type="InterPro" id="IPR051398">
    <property type="entry name" value="Polysacch_Deacetylase"/>
</dbReference>
<evidence type="ECO:0000256" key="2">
    <source>
        <dbReference type="ARBA" id="ARBA00022729"/>
    </source>
</evidence>
<dbReference type="Proteomes" id="UP000435649">
    <property type="component" value="Unassembled WGS sequence"/>
</dbReference>
<comment type="caution">
    <text evidence="4">The sequence shown here is derived from an EMBL/GenBank/DDBJ whole genome shotgun (WGS) entry which is preliminary data.</text>
</comment>
<proteinExistence type="predicted"/>
<organism evidence="4 5">
    <name type="scientific">Victivallis lenta</name>
    <dbReference type="NCBI Taxonomy" id="2606640"/>
    <lineage>
        <taxon>Bacteria</taxon>
        <taxon>Pseudomonadati</taxon>
        <taxon>Lentisphaerota</taxon>
        <taxon>Lentisphaeria</taxon>
        <taxon>Victivallales</taxon>
        <taxon>Victivallaceae</taxon>
        <taxon>Victivallis</taxon>
    </lineage>
</organism>
<dbReference type="Gene3D" id="3.20.20.370">
    <property type="entry name" value="Glycoside hydrolase/deacetylase"/>
    <property type="match status" value="1"/>
</dbReference>
<evidence type="ECO:0000313" key="5">
    <source>
        <dbReference type="Proteomes" id="UP000435649"/>
    </source>
</evidence>
<dbReference type="GO" id="GO:0005975">
    <property type="term" value="P:carbohydrate metabolic process"/>
    <property type="evidence" value="ECO:0007669"/>
    <property type="project" value="InterPro"/>
</dbReference>
<feature type="domain" description="NodB homology" evidence="3">
    <location>
        <begin position="127"/>
        <end position="308"/>
    </location>
</feature>
<dbReference type="PANTHER" id="PTHR34216">
    <property type="match status" value="1"/>
</dbReference>
<accession>A0A844FZ96</accession>
<keyword evidence="2" id="KW-0732">Signal</keyword>
<keyword evidence="5" id="KW-1185">Reference proteome</keyword>
<dbReference type="EMBL" id="VUNS01000002">
    <property type="protein sequence ID" value="MST95955.1"/>
    <property type="molecule type" value="Genomic_DNA"/>
</dbReference>
<dbReference type="PANTHER" id="PTHR34216:SF3">
    <property type="entry name" value="POLY-BETA-1,6-N-ACETYL-D-GLUCOSAMINE N-DEACETYLASE"/>
    <property type="match status" value="1"/>
</dbReference>
<dbReference type="Pfam" id="PF01522">
    <property type="entry name" value="Polysacc_deac_1"/>
    <property type="match status" value="1"/>
</dbReference>
<dbReference type="GO" id="GO:0005576">
    <property type="term" value="C:extracellular region"/>
    <property type="evidence" value="ECO:0007669"/>
    <property type="project" value="UniProtKB-SubCell"/>
</dbReference>
<sequence>MLRQCRGGDGVSGRRGRRAAAGSIGSRCGRWRLSAADRVSGGQAGAGSGVMNLCGKAARLVRVCRNAAANCFGQPVVVLTYHRVAVLRDDPEQLAVSPDRFRRQLEFLRSNYPILRFDEPWGKPERMSFVITFDDGYADNLTAALPILREFDCPAAFFICAGAIGSEREFPWDGGGTPQRKEFRTLRPDELRELAADPLAAIGSHTVSHPRLSGLSPEEQRREIAGGHRMLEELIGRRLTVFSYPFGNYRDFNADSVAVCRECGFFRAAANYPGQYHPGSDPLAVPRHLVRDWDADEFQSRMFRFKYL</sequence>
<gene>
    <name evidence="4" type="ORF">FYJ85_02715</name>
</gene>
<dbReference type="PROSITE" id="PS51677">
    <property type="entry name" value="NODB"/>
    <property type="match status" value="1"/>
</dbReference>
<protein>
    <submittedName>
        <fullName evidence="4">Polysaccharide deacetylase family protein</fullName>
    </submittedName>
</protein>
<comment type="subcellular location">
    <subcellularLocation>
        <location evidence="1">Secreted</location>
    </subcellularLocation>
</comment>
<dbReference type="GO" id="GO:0016810">
    <property type="term" value="F:hydrolase activity, acting on carbon-nitrogen (but not peptide) bonds"/>
    <property type="evidence" value="ECO:0007669"/>
    <property type="project" value="InterPro"/>
</dbReference>